<evidence type="ECO:0000259" key="5">
    <source>
        <dbReference type="PROSITE" id="PS50013"/>
    </source>
</evidence>
<dbReference type="AlphaFoldDB" id="A0A319CG37"/>
<dbReference type="STRING" id="1448315.A0A319CG37"/>
<dbReference type="GO" id="GO:0005634">
    <property type="term" value="C:nucleus"/>
    <property type="evidence" value="ECO:0007669"/>
    <property type="project" value="UniProtKB-SubCell"/>
</dbReference>
<proteinExistence type="predicted"/>
<feature type="region of interest" description="Disordered" evidence="4">
    <location>
        <begin position="1"/>
        <end position="31"/>
    </location>
</feature>
<reference evidence="6 7" key="1">
    <citation type="submission" date="2016-12" db="EMBL/GenBank/DDBJ databases">
        <title>The genomes of Aspergillus section Nigri reveals drivers in fungal speciation.</title>
        <authorList>
            <consortium name="DOE Joint Genome Institute"/>
            <person name="Vesth T.C."/>
            <person name="Nybo J."/>
            <person name="Theobald S."/>
            <person name="Brandl J."/>
            <person name="Frisvad J.C."/>
            <person name="Nielsen K.F."/>
            <person name="Lyhne E.K."/>
            <person name="Kogle M.E."/>
            <person name="Kuo A."/>
            <person name="Riley R."/>
            <person name="Clum A."/>
            <person name="Nolan M."/>
            <person name="Lipzen A."/>
            <person name="Salamov A."/>
            <person name="Henrissat B."/>
            <person name="Wiebenga A."/>
            <person name="De Vries R.P."/>
            <person name="Grigoriev I.V."/>
            <person name="Mortensen U.H."/>
            <person name="Andersen M.R."/>
            <person name="Baker S.E."/>
        </authorList>
    </citation>
    <scope>NUCLEOTIDE SEQUENCE [LARGE SCALE GENOMIC DNA]</scope>
    <source>
        <strain evidence="6 7">CBS 121591</strain>
    </source>
</reference>
<evidence type="ECO:0000313" key="7">
    <source>
        <dbReference type="Proteomes" id="UP000248340"/>
    </source>
</evidence>
<dbReference type="InterPro" id="IPR016197">
    <property type="entry name" value="Chromo-like_dom_sf"/>
</dbReference>
<feature type="region of interest" description="Disordered" evidence="4">
    <location>
        <begin position="940"/>
        <end position="974"/>
    </location>
</feature>
<dbReference type="EMBL" id="KZ821740">
    <property type="protein sequence ID" value="PYH77533.1"/>
    <property type="molecule type" value="Genomic_DNA"/>
</dbReference>
<evidence type="ECO:0000313" key="6">
    <source>
        <dbReference type="EMBL" id="PYH77533.1"/>
    </source>
</evidence>
<dbReference type="InterPro" id="IPR000953">
    <property type="entry name" value="Chromo/chromo_shadow_dom"/>
</dbReference>
<evidence type="ECO:0000256" key="1">
    <source>
        <dbReference type="ARBA" id="ARBA00004123"/>
    </source>
</evidence>
<dbReference type="InterPro" id="IPR051219">
    <property type="entry name" value="Heterochromatin_chromo-domain"/>
</dbReference>
<feature type="region of interest" description="Disordered" evidence="4">
    <location>
        <begin position="105"/>
        <end position="200"/>
    </location>
</feature>
<feature type="compositionally biased region" description="Basic and acidic residues" evidence="4">
    <location>
        <begin position="304"/>
        <end position="314"/>
    </location>
</feature>
<dbReference type="RefSeq" id="XP_025487733.1">
    <property type="nucleotide sequence ID" value="XM_025638786.1"/>
</dbReference>
<feature type="compositionally biased region" description="Polar residues" evidence="4">
    <location>
        <begin position="191"/>
        <end position="200"/>
    </location>
</feature>
<dbReference type="Gene3D" id="2.40.50.40">
    <property type="match status" value="1"/>
</dbReference>
<evidence type="ECO:0000256" key="4">
    <source>
        <dbReference type="SAM" id="MobiDB-lite"/>
    </source>
</evidence>
<protein>
    <recommendedName>
        <fullName evidence="5">Chromo domain-containing protein</fullName>
    </recommendedName>
</protein>
<organism evidence="6 7">
    <name type="scientific">Aspergillus uvarum CBS 121591</name>
    <dbReference type="NCBI Taxonomy" id="1448315"/>
    <lineage>
        <taxon>Eukaryota</taxon>
        <taxon>Fungi</taxon>
        <taxon>Dikarya</taxon>
        <taxon>Ascomycota</taxon>
        <taxon>Pezizomycotina</taxon>
        <taxon>Eurotiomycetes</taxon>
        <taxon>Eurotiomycetidae</taxon>
        <taxon>Eurotiales</taxon>
        <taxon>Aspergillaceae</taxon>
        <taxon>Aspergillus</taxon>
        <taxon>Aspergillus subgen. Circumdati</taxon>
    </lineage>
</organism>
<keyword evidence="7" id="KW-1185">Reference proteome</keyword>
<dbReference type="InterPro" id="IPR023780">
    <property type="entry name" value="Chromo_domain"/>
</dbReference>
<gene>
    <name evidence="6" type="ORF">BO82DRAFT_395351</name>
</gene>
<comment type="subcellular location">
    <subcellularLocation>
        <location evidence="1">Nucleus</location>
    </subcellularLocation>
</comment>
<dbReference type="PROSITE" id="PS50013">
    <property type="entry name" value="CHROMO_2"/>
    <property type="match status" value="1"/>
</dbReference>
<feature type="region of interest" description="Disordered" evidence="4">
    <location>
        <begin position="231"/>
        <end position="322"/>
    </location>
</feature>
<keyword evidence="3" id="KW-0539">Nucleus</keyword>
<feature type="domain" description="Chromo" evidence="5">
    <location>
        <begin position="30"/>
        <end position="80"/>
    </location>
</feature>
<feature type="compositionally biased region" description="Basic residues" evidence="4">
    <location>
        <begin position="109"/>
        <end position="121"/>
    </location>
</feature>
<dbReference type="OrthoDB" id="1918685at2759"/>
<dbReference type="Proteomes" id="UP000248340">
    <property type="component" value="Unassembled WGS sequence"/>
</dbReference>
<dbReference type="VEuPathDB" id="FungiDB:BO82DRAFT_395351"/>
<dbReference type="GO" id="GO:0006338">
    <property type="term" value="P:chromatin remodeling"/>
    <property type="evidence" value="ECO:0007669"/>
    <property type="project" value="UniProtKB-ARBA"/>
</dbReference>
<dbReference type="GeneID" id="37141528"/>
<evidence type="ECO:0000256" key="3">
    <source>
        <dbReference type="ARBA" id="ARBA00023242"/>
    </source>
</evidence>
<comment type="subunit">
    <text evidence="2">Component of the NuA4 histone acetyltransferase complex.</text>
</comment>
<feature type="compositionally biased region" description="Acidic residues" evidence="4">
    <location>
        <begin position="7"/>
        <end position="16"/>
    </location>
</feature>
<dbReference type="Pfam" id="PF00385">
    <property type="entry name" value="Chromo"/>
    <property type="match status" value="1"/>
</dbReference>
<feature type="compositionally biased region" description="Basic and acidic residues" evidence="4">
    <location>
        <begin position="279"/>
        <end position="296"/>
    </location>
</feature>
<dbReference type="SMART" id="SM00298">
    <property type="entry name" value="CHROMO"/>
    <property type="match status" value="1"/>
</dbReference>
<accession>A0A319CG37</accession>
<dbReference type="CDD" id="cd18966">
    <property type="entry name" value="chromodomain"/>
    <property type="match status" value="1"/>
</dbReference>
<dbReference type="PANTHER" id="PTHR22812">
    <property type="entry name" value="CHROMOBOX PROTEIN"/>
    <property type="match status" value="1"/>
</dbReference>
<name>A0A319CG37_9EURO</name>
<dbReference type="SUPFAM" id="SSF54160">
    <property type="entry name" value="Chromo domain-like"/>
    <property type="match status" value="1"/>
</dbReference>
<feature type="compositionally biased region" description="Basic and acidic residues" evidence="4">
    <location>
        <begin position="139"/>
        <end position="149"/>
    </location>
</feature>
<evidence type="ECO:0000256" key="2">
    <source>
        <dbReference type="ARBA" id="ARBA00011353"/>
    </source>
</evidence>
<sequence length="994" mass="113460">MVPRQEEENDDDDDDISVTSTVESEQKSEYDVEEVLAEQRFDDGVRYLVQWTGYPPERNSWEPTDAFTDRQTMIDWRRKKKDIAAGKCKGYDVDAWMQYMEDFEAKREDRKRRREAKRRRLGASAAHDHRPEVSGTNEDAQKTASERPLQKPLSRRHSSGPGVQTQRRVPQEVPPVLFGSGKPPQTHPQRRSSLPSNTSMNLGKWFPNLSSKWWHQKARARELDPVLDGLDLRRPSEWPENPPVAPTRTTERISDIQPAPTRTTERISGIQPAPVSEPEASKSARNRSPEKPDENTTRVIEPADLCRKRNHEPSMSRPLRRKTIMTLSGPRLVGLGELLVRILYGPDRRIIGTARLCGLGHRVRAQLIKLKEGHNLDIWFQHVCTLGQYQAIAPNAMGGAYDIGWIEGYDDTSPGIRSMSQDLKQENTVAIYNSERAGLAFLAYPPDSLDFRCLSNARKDIPVVYLHVHVRESLDSIEQLHHNTHAQKSTPRHPETEIVGSTEIVNRSDHLSMTEGYEETRREFPRSMKVADQTVTDNAPKRHMSPDQHPDQHVAKAVVNALSLPNILEDITTKPSLSEPAAYEAMDIDHEGSPPARKQKTAPADDPPNLKTVFKTQFRTNIETLLKVNAGSKTQIAKTLYLMYPEDPQYSEEFQLLAEFLNQYNPVIFSSQYEGDWEKFARTVTIGVVFFHASFAAFHTLPFLRQLLVKSSVGFWSVSLVKQLQSADHPTHFRRIFPHGCVILMTEDFMEREQHGTIVLLAWMNDWMRKKIPGYWKMMFRPNILNWVLQQCEVSPQADQENWLTMYRLISQLCVPSAYEAPSGQILSGSTDEYFESNVISPPGLQGYGSRTEKDNPDLPAGLSRAHLDADHLIEFFAGWGLVNSHLYRRFVVITSPNLKLARWADWHHHELKHGARDFIGTFKIDYKYYWNKLTEKPGSQAGGRDLHSHQAATPYTPRTPGGLRSATAEHKGSRLTQIQNTAVVQYNYPEPYQ</sequence>
<feature type="region of interest" description="Disordered" evidence="4">
    <location>
        <begin position="589"/>
        <end position="610"/>
    </location>
</feature>